<protein>
    <submittedName>
        <fullName evidence="2">Acetyltransferase</fullName>
    </submittedName>
</protein>
<sequence>MIKVALIGSGTLAQHIAHYLKQSATFKPVGFFDDYQETGSCTAYGPILGPISMVAENFALGTFDQLLIGIGYNHLQFRDELFDRFSHKVPFATFIHETCYVDRTASVGPGTVLLPGCILDMHTTVAGNCFFNVACKVAHDSKIGASCFFGPGVNIAGFVQVGSRAFLGIGTTLINNITITSGIVTGGNSTITKSLDTPGLYVGTPASLVKIFQ</sequence>
<name>A0ABW2DLC5_9BACT</name>
<gene>
    <name evidence="2" type="ORF">ACFQHR_13175</name>
</gene>
<dbReference type="Proteomes" id="UP001596405">
    <property type="component" value="Unassembled WGS sequence"/>
</dbReference>
<comment type="similarity">
    <text evidence="1">Belongs to the transferase hexapeptide repeat family.</text>
</comment>
<dbReference type="InterPro" id="IPR036291">
    <property type="entry name" value="NAD(P)-bd_dom_sf"/>
</dbReference>
<keyword evidence="3" id="KW-1185">Reference proteome</keyword>
<evidence type="ECO:0000256" key="1">
    <source>
        <dbReference type="ARBA" id="ARBA00007274"/>
    </source>
</evidence>
<proteinExistence type="inferred from homology"/>
<comment type="caution">
    <text evidence="2">The sequence shown here is derived from an EMBL/GenBank/DDBJ whole genome shotgun (WGS) entry which is preliminary data.</text>
</comment>
<dbReference type="EMBL" id="JBHSYQ010000006">
    <property type="protein sequence ID" value="MFC6998584.1"/>
    <property type="molecule type" value="Genomic_DNA"/>
</dbReference>
<dbReference type="SUPFAM" id="SSF51735">
    <property type="entry name" value="NAD(P)-binding Rossmann-fold domains"/>
    <property type="match status" value="1"/>
</dbReference>
<dbReference type="InterPro" id="IPR050179">
    <property type="entry name" value="Trans_hexapeptide_repeat"/>
</dbReference>
<evidence type="ECO:0000313" key="2">
    <source>
        <dbReference type="EMBL" id="MFC6998584.1"/>
    </source>
</evidence>
<dbReference type="PANTHER" id="PTHR43300">
    <property type="entry name" value="ACETYLTRANSFERASE"/>
    <property type="match status" value="1"/>
</dbReference>
<dbReference type="Gene3D" id="2.160.10.10">
    <property type="entry name" value="Hexapeptide repeat proteins"/>
    <property type="match status" value="1"/>
</dbReference>
<dbReference type="CDD" id="cd03360">
    <property type="entry name" value="LbH_AT_putative"/>
    <property type="match status" value="1"/>
</dbReference>
<dbReference type="RefSeq" id="WP_066617163.1">
    <property type="nucleotide sequence ID" value="NZ_JBHSYQ010000006.1"/>
</dbReference>
<reference evidence="3" key="1">
    <citation type="journal article" date="2019" name="Int. J. Syst. Evol. Microbiol.">
        <title>The Global Catalogue of Microorganisms (GCM) 10K type strain sequencing project: providing services to taxonomists for standard genome sequencing and annotation.</title>
        <authorList>
            <consortium name="The Broad Institute Genomics Platform"/>
            <consortium name="The Broad Institute Genome Sequencing Center for Infectious Disease"/>
            <person name="Wu L."/>
            <person name="Ma J."/>
        </authorList>
    </citation>
    <scope>NUCLEOTIDE SEQUENCE [LARGE SCALE GENOMIC DNA]</scope>
    <source>
        <strain evidence="3">CGMCC 4.7393</strain>
    </source>
</reference>
<evidence type="ECO:0000313" key="3">
    <source>
        <dbReference type="Proteomes" id="UP001596405"/>
    </source>
</evidence>
<dbReference type="Gene3D" id="3.40.50.20">
    <property type="match status" value="1"/>
</dbReference>
<dbReference type="SUPFAM" id="SSF51161">
    <property type="entry name" value="Trimeric LpxA-like enzymes"/>
    <property type="match status" value="1"/>
</dbReference>
<dbReference type="PANTHER" id="PTHR43300:SF7">
    <property type="entry name" value="UDP-N-ACETYLBACILLOSAMINE N-ACETYLTRANSFERASE"/>
    <property type="match status" value="1"/>
</dbReference>
<accession>A0ABW2DLC5</accession>
<organism evidence="2 3">
    <name type="scientific">Rufibacter roseus</name>
    <dbReference type="NCBI Taxonomy" id="1567108"/>
    <lineage>
        <taxon>Bacteria</taxon>
        <taxon>Pseudomonadati</taxon>
        <taxon>Bacteroidota</taxon>
        <taxon>Cytophagia</taxon>
        <taxon>Cytophagales</taxon>
        <taxon>Hymenobacteraceae</taxon>
        <taxon>Rufibacter</taxon>
    </lineage>
</organism>
<dbReference type="InterPro" id="IPR011004">
    <property type="entry name" value="Trimer_LpxA-like_sf"/>
</dbReference>
<dbReference type="InterPro" id="IPR020019">
    <property type="entry name" value="AcTrfase_PglD-like"/>
</dbReference>